<evidence type="ECO:0000313" key="4">
    <source>
        <dbReference type="Proteomes" id="UP000297452"/>
    </source>
</evidence>
<dbReference type="AlphaFoldDB" id="A0A4Z1I6Y0"/>
<evidence type="ECO:0000256" key="1">
    <source>
        <dbReference type="ARBA" id="ARBA00038310"/>
    </source>
</evidence>
<dbReference type="GO" id="GO:0016787">
    <property type="term" value="F:hydrolase activity"/>
    <property type="evidence" value="ECO:0007669"/>
    <property type="project" value="InterPro"/>
</dbReference>
<name>A0A4Z1I6Y0_9HELO</name>
<dbReference type="OrthoDB" id="2135488at2759"/>
<evidence type="ECO:0000313" key="3">
    <source>
        <dbReference type="EMBL" id="TGO55182.1"/>
    </source>
</evidence>
<comment type="similarity">
    <text evidence="1">Belongs to the metallo-dependent hydrolases superfamily.</text>
</comment>
<dbReference type="Pfam" id="PF04909">
    <property type="entry name" value="Amidohydro_2"/>
    <property type="match status" value="1"/>
</dbReference>
<proteinExistence type="inferred from homology"/>
<comment type="caution">
    <text evidence="3">The sequence shown here is derived from an EMBL/GenBank/DDBJ whole genome shotgun (WGS) entry which is preliminary data.</text>
</comment>
<organism evidence="3 4">
    <name type="scientific">Botryotinia narcissicola</name>
    <dbReference type="NCBI Taxonomy" id="278944"/>
    <lineage>
        <taxon>Eukaryota</taxon>
        <taxon>Fungi</taxon>
        <taxon>Dikarya</taxon>
        <taxon>Ascomycota</taxon>
        <taxon>Pezizomycotina</taxon>
        <taxon>Leotiomycetes</taxon>
        <taxon>Helotiales</taxon>
        <taxon>Sclerotiniaceae</taxon>
        <taxon>Botryotinia</taxon>
    </lineage>
</organism>
<accession>A0A4Z1I6Y0</accession>
<dbReference type="PANTHER" id="PTHR43569">
    <property type="entry name" value="AMIDOHYDROLASE"/>
    <property type="match status" value="1"/>
</dbReference>
<dbReference type="SUPFAM" id="SSF51556">
    <property type="entry name" value="Metallo-dependent hydrolases"/>
    <property type="match status" value="1"/>
</dbReference>
<dbReference type="InterPro" id="IPR006680">
    <property type="entry name" value="Amidohydro-rel"/>
</dbReference>
<dbReference type="Proteomes" id="UP000297452">
    <property type="component" value="Unassembled WGS sequence"/>
</dbReference>
<dbReference type="STRING" id="278944.A0A4Z1I6Y0"/>
<evidence type="ECO:0000259" key="2">
    <source>
        <dbReference type="Pfam" id="PF04909"/>
    </source>
</evidence>
<keyword evidence="4" id="KW-1185">Reference proteome</keyword>
<dbReference type="InterPro" id="IPR032466">
    <property type="entry name" value="Metal_Hydrolase"/>
</dbReference>
<protein>
    <recommendedName>
        <fullName evidence="2">Amidohydrolase-related domain-containing protein</fullName>
    </recommendedName>
</protein>
<gene>
    <name evidence="3" type="ORF">BOTNAR_0250g00180</name>
</gene>
<dbReference type="Gene3D" id="3.20.20.140">
    <property type="entry name" value="Metal-dependent hydrolases"/>
    <property type="match status" value="1"/>
</dbReference>
<reference evidence="3 4" key="1">
    <citation type="submission" date="2017-12" db="EMBL/GenBank/DDBJ databases">
        <title>Comparative genomics of Botrytis spp.</title>
        <authorList>
            <person name="Valero-Jimenez C.A."/>
            <person name="Tapia P."/>
            <person name="Veloso J."/>
            <person name="Silva-Moreno E."/>
            <person name="Staats M."/>
            <person name="Valdes J.H."/>
            <person name="Van Kan J.A.L."/>
        </authorList>
    </citation>
    <scope>NUCLEOTIDE SEQUENCE [LARGE SCALE GENOMIC DNA]</scope>
    <source>
        <strain evidence="3 4">MUCL2120</strain>
    </source>
</reference>
<dbReference type="PANTHER" id="PTHR43569:SF2">
    <property type="entry name" value="AMIDOHYDROLASE-RELATED DOMAIN-CONTAINING PROTEIN"/>
    <property type="match status" value="1"/>
</dbReference>
<sequence>MDSDSSTPSISYPIIDSHIHLFPESELDTLAWNTPSNPLYKQQSLDEYTAATASASALEGFIFLETDRKNDLKRGEEDGSGWEMPLKEVSWLKRIALGQPREGEGHTAEHAKLCKAIIPWAPVPSGEKTLERYVKEVEKEAEESWGLVKGFRYLVQDKEKGTMLTEGFIEGLKWLGKKGLVFDLGVDLHSGGRWQLEEAFEMMEKAHEGVEEGEKVTVIINHLCKPDFSIYNTQTDPSFLAWRTAMFKLSKYSNTYMKLSGCFSEMPDSLKKAPVDEIVMALQPYLAVVLATFGPFRTMFGSDWPVCTIGVEDAWGKWRDVVMRFCYLASLSKEDQIMIWSGTAIKAYKIGGEL</sequence>
<dbReference type="InterPro" id="IPR052350">
    <property type="entry name" value="Metallo-dep_Lactonases"/>
</dbReference>
<dbReference type="EMBL" id="PQXJ01000250">
    <property type="protein sequence ID" value="TGO55182.1"/>
    <property type="molecule type" value="Genomic_DNA"/>
</dbReference>
<feature type="domain" description="Amidohydrolase-related" evidence="2">
    <location>
        <begin position="134"/>
        <end position="349"/>
    </location>
</feature>